<dbReference type="GO" id="GO:0004527">
    <property type="term" value="F:exonuclease activity"/>
    <property type="evidence" value="ECO:0007669"/>
    <property type="project" value="UniProtKB-KW"/>
</dbReference>
<dbReference type="GO" id="GO:0005524">
    <property type="term" value="F:ATP binding"/>
    <property type="evidence" value="ECO:0007669"/>
    <property type="project" value="UniProtKB-UniRule"/>
</dbReference>
<comment type="catalytic activity">
    <reaction evidence="12">
        <text>Couples ATP hydrolysis with the unwinding of duplex DNA by translocating in the 3'-5' direction.</text>
        <dbReference type="EC" id="5.6.2.4"/>
    </reaction>
</comment>
<dbReference type="PANTHER" id="PTHR11070:SF2">
    <property type="entry name" value="ATP-DEPENDENT DNA HELICASE SRS2"/>
    <property type="match status" value="1"/>
</dbReference>
<comment type="caution">
    <text evidence="18">The sequence shown here is derived from an EMBL/GenBank/DDBJ whole genome shotgun (WGS) entry which is preliminary data.</text>
</comment>
<keyword evidence="3 15" id="KW-0547">Nucleotide-binding</keyword>
<dbReference type="Pfam" id="PF12705">
    <property type="entry name" value="PDDEXK_1"/>
    <property type="match status" value="1"/>
</dbReference>
<dbReference type="SUPFAM" id="SSF52980">
    <property type="entry name" value="Restriction endonuclease-like"/>
    <property type="match status" value="1"/>
</dbReference>
<keyword evidence="6 15" id="KW-0347">Helicase</keyword>
<keyword evidence="5 15" id="KW-0378">Hydrolase</keyword>
<dbReference type="Proteomes" id="UP000178122">
    <property type="component" value="Unassembled WGS sequence"/>
</dbReference>
<name>A0A1G1YTF3_9BACT</name>
<dbReference type="Pfam" id="PF13361">
    <property type="entry name" value="UvrD_C"/>
    <property type="match status" value="1"/>
</dbReference>
<gene>
    <name evidence="18" type="ORF">A2912_05465</name>
</gene>
<evidence type="ECO:0000256" key="3">
    <source>
        <dbReference type="ARBA" id="ARBA00022741"/>
    </source>
</evidence>
<sequence length="1030" mass="119773">MELVRGKKKSFMPELNIKNLNPEQKRAVVHEGGPLLIVAGAGTGKTTVITQRIGWLIEQEKCKPDEILALTFTDKAAAEMEERVDLVLPYGYTDLWILTFHSFAEKILKQHALEIGLPNDFKIFDQTQQWLIVRQNLEKFDLDFYRPLGNPTKFIHALVKLFSRAKDELVTPKDYLAYAKNLKLNADSSDFIKNFLDPETIKALTKKERKEFLAQEIQKTEEVANAFHVYQQLLLENNALDFGDLINYSLELFQNRPAILAKYRQKFKYILVDEFQDTNYAQYELVKLLAAPKNNITVVGDDDQSIYKFRGASISNILEFKKDYPKSAEIFLTKNYRSTQNILDLAYQFITQNNPHRLEVKLAKEKDETGKILSKKLIAETTEKGGIKHYHFISGDEEIRGVLEQVAELKSKDEKASWNDFAILARTNEAANWFSQVLSQTQIPHRFLASRGLYTKPVILDILAYLRLLDDYHESRAVYRILNSPVIGLDDKTIVQLNYWSRRKGYSLFATLPQTEVINQSIPEVKEKIRKFVGWVEKHSQLARQKNVSEVVLAFLEDSGYLNYLTGQQNLAMIAQTSYLNQFYQKIKEFEKETIEPNVKNFLALINFELEAGETGSLTQNLDEGPEALKVMTVHAAKGLEFKYVWLVNLVDRRFPSDDRPDLISLPDALIKEILPQGDIHLQEERRLFYVAMTRARRGLFFTSAADYGGARKKKLSRFLMELENFGLPLDQAAVVSADKKLRPRQLTTENSNRQISAEDINYLLPKKFSYTQLSAFKNCPYHYWLEYILKIPQKGKDIFSFGSSIHNTLLQFFLQIKQRSEIKQIDLFSDKIRDQKLEIRDQKPKMTFDELIAIYEKIWIDDWYQTRQRHDEYKAKGKKMLKIFYQEYQKAPIQPKYLEAPFNLVITDKKDSQNYFITGKIDRIDPLNNGLEIIDYKTGEGKNGRELSAEDKEQLLIYQLAAEMYLKEKIEKLSYYYLAEDKKYSFLGTEKDLNSLKQKIIKTINDIYQYPWPAKASDCTCFNRDLSNL</sequence>
<dbReference type="EC" id="5.6.2.4" evidence="13"/>
<dbReference type="Gene3D" id="3.40.50.300">
    <property type="entry name" value="P-loop containing nucleotide triphosphate hydrolases"/>
    <property type="match status" value="3"/>
</dbReference>
<keyword evidence="9" id="KW-0238">DNA-binding</keyword>
<evidence type="ECO:0000259" key="16">
    <source>
        <dbReference type="PROSITE" id="PS51198"/>
    </source>
</evidence>
<dbReference type="InterPro" id="IPR013986">
    <property type="entry name" value="DExx_box_DNA_helicase_dom_sf"/>
</dbReference>
<evidence type="ECO:0000256" key="9">
    <source>
        <dbReference type="ARBA" id="ARBA00023125"/>
    </source>
</evidence>
<dbReference type="EMBL" id="MHIN01000009">
    <property type="protein sequence ID" value="OGY55628.1"/>
    <property type="molecule type" value="Genomic_DNA"/>
</dbReference>
<evidence type="ECO:0000256" key="15">
    <source>
        <dbReference type="PROSITE-ProRule" id="PRU00560"/>
    </source>
</evidence>
<evidence type="ECO:0000256" key="14">
    <source>
        <dbReference type="ARBA" id="ARBA00048988"/>
    </source>
</evidence>
<dbReference type="InterPro" id="IPR000212">
    <property type="entry name" value="DNA_helicase_UvrD/REP"/>
</dbReference>
<comment type="similarity">
    <text evidence="1">Belongs to the helicase family. UvrD subfamily.</text>
</comment>
<protein>
    <recommendedName>
        <fullName evidence="13">DNA 3'-5' helicase</fullName>
        <ecNumber evidence="13">5.6.2.4</ecNumber>
    </recommendedName>
</protein>
<feature type="domain" description="UvrD-like helicase ATP-binding" evidence="16">
    <location>
        <begin position="18"/>
        <end position="339"/>
    </location>
</feature>
<keyword evidence="4" id="KW-0227">DNA damage</keyword>
<dbReference type="SUPFAM" id="SSF52540">
    <property type="entry name" value="P-loop containing nucleoside triphosphate hydrolases"/>
    <property type="match status" value="1"/>
</dbReference>
<dbReference type="PANTHER" id="PTHR11070">
    <property type="entry name" value="UVRD / RECB / PCRA DNA HELICASE FAMILY MEMBER"/>
    <property type="match status" value="1"/>
</dbReference>
<dbReference type="AlphaFoldDB" id="A0A1G1YTF3"/>
<evidence type="ECO:0000256" key="12">
    <source>
        <dbReference type="ARBA" id="ARBA00034617"/>
    </source>
</evidence>
<dbReference type="InterPro" id="IPR014016">
    <property type="entry name" value="UvrD-like_ATP-bd"/>
</dbReference>
<evidence type="ECO:0000256" key="10">
    <source>
        <dbReference type="ARBA" id="ARBA00023204"/>
    </source>
</evidence>
<accession>A0A1G1YTF3</accession>
<dbReference type="PROSITE" id="PS51198">
    <property type="entry name" value="UVRD_HELICASE_ATP_BIND"/>
    <property type="match status" value="1"/>
</dbReference>
<dbReference type="Pfam" id="PF00580">
    <property type="entry name" value="UvrD-helicase"/>
    <property type="match status" value="1"/>
</dbReference>
<proteinExistence type="inferred from homology"/>
<dbReference type="InterPro" id="IPR038726">
    <property type="entry name" value="PDDEXK_AddAB-type"/>
</dbReference>
<dbReference type="PROSITE" id="PS51217">
    <property type="entry name" value="UVRD_HELICASE_CTER"/>
    <property type="match status" value="1"/>
</dbReference>
<evidence type="ECO:0000256" key="8">
    <source>
        <dbReference type="ARBA" id="ARBA00022840"/>
    </source>
</evidence>
<evidence type="ECO:0000256" key="2">
    <source>
        <dbReference type="ARBA" id="ARBA00022722"/>
    </source>
</evidence>
<dbReference type="GO" id="GO:0043138">
    <property type="term" value="F:3'-5' DNA helicase activity"/>
    <property type="evidence" value="ECO:0007669"/>
    <property type="project" value="UniProtKB-EC"/>
</dbReference>
<reference evidence="18 19" key="1">
    <citation type="journal article" date="2016" name="Nat. Commun.">
        <title>Thousands of microbial genomes shed light on interconnected biogeochemical processes in an aquifer system.</title>
        <authorList>
            <person name="Anantharaman K."/>
            <person name="Brown C.T."/>
            <person name="Hug L.A."/>
            <person name="Sharon I."/>
            <person name="Castelle C.J."/>
            <person name="Probst A.J."/>
            <person name="Thomas B.C."/>
            <person name="Singh A."/>
            <person name="Wilkins M.J."/>
            <person name="Karaoz U."/>
            <person name="Brodie E.L."/>
            <person name="Williams K.H."/>
            <person name="Hubbard S.S."/>
            <person name="Banfield J.F."/>
        </authorList>
    </citation>
    <scope>NUCLEOTIDE SEQUENCE [LARGE SCALE GENOMIC DNA]</scope>
</reference>
<dbReference type="InterPro" id="IPR027417">
    <property type="entry name" value="P-loop_NTPase"/>
</dbReference>
<comment type="catalytic activity">
    <reaction evidence="14">
        <text>ATP + H2O = ADP + phosphate + H(+)</text>
        <dbReference type="Rhea" id="RHEA:13065"/>
        <dbReference type="ChEBI" id="CHEBI:15377"/>
        <dbReference type="ChEBI" id="CHEBI:15378"/>
        <dbReference type="ChEBI" id="CHEBI:30616"/>
        <dbReference type="ChEBI" id="CHEBI:43474"/>
        <dbReference type="ChEBI" id="CHEBI:456216"/>
        <dbReference type="EC" id="5.6.2.4"/>
    </reaction>
</comment>
<keyword evidence="7" id="KW-0269">Exonuclease</keyword>
<evidence type="ECO:0000259" key="17">
    <source>
        <dbReference type="PROSITE" id="PS51217"/>
    </source>
</evidence>
<evidence type="ECO:0000256" key="13">
    <source>
        <dbReference type="ARBA" id="ARBA00034808"/>
    </source>
</evidence>
<dbReference type="Gene3D" id="1.10.486.10">
    <property type="entry name" value="PCRA, domain 4"/>
    <property type="match status" value="1"/>
</dbReference>
<feature type="domain" description="UvrD-like helicase C-terminal" evidence="17">
    <location>
        <begin position="340"/>
        <end position="639"/>
    </location>
</feature>
<evidence type="ECO:0000313" key="18">
    <source>
        <dbReference type="EMBL" id="OGY55628.1"/>
    </source>
</evidence>
<evidence type="ECO:0000256" key="6">
    <source>
        <dbReference type="ARBA" id="ARBA00022806"/>
    </source>
</evidence>
<keyword evidence="2" id="KW-0540">Nuclease</keyword>
<evidence type="ECO:0000256" key="7">
    <source>
        <dbReference type="ARBA" id="ARBA00022839"/>
    </source>
</evidence>
<dbReference type="InterPro" id="IPR014017">
    <property type="entry name" value="DNA_helicase_UvrD-like_C"/>
</dbReference>
<dbReference type="Gene3D" id="1.10.10.160">
    <property type="match status" value="1"/>
</dbReference>
<dbReference type="CDD" id="cd17932">
    <property type="entry name" value="DEXQc_UvrD"/>
    <property type="match status" value="1"/>
</dbReference>
<dbReference type="GO" id="GO:0003677">
    <property type="term" value="F:DNA binding"/>
    <property type="evidence" value="ECO:0007669"/>
    <property type="project" value="UniProtKB-KW"/>
</dbReference>
<keyword evidence="11" id="KW-0413">Isomerase</keyword>
<organism evidence="18 19">
    <name type="scientific">Candidatus Buchananbacteria bacterium RIFCSPLOWO2_01_FULL_40_23b</name>
    <dbReference type="NCBI Taxonomy" id="1797544"/>
    <lineage>
        <taxon>Bacteria</taxon>
        <taxon>Candidatus Buchananiibacteriota</taxon>
    </lineage>
</organism>
<dbReference type="GO" id="GO:0000725">
    <property type="term" value="P:recombinational repair"/>
    <property type="evidence" value="ECO:0007669"/>
    <property type="project" value="TreeGrafter"/>
</dbReference>
<evidence type="ECO:0000256" key="11">
    <source>
        <dbReference type="ARBA" id="ARBA00023235"/>
    </source>
</evidence>
<dbReference type="InterPro" id="IPR011604">
    <property type="entry name" value="PDDEXK-like_dom_sf"/>
</dbReference>
<keyword evidence="8 15" id="KW-0067">ATP-binding</keyword>
<feature type="binding site" evidence="15">
    <location>
        <begin position="39"/>
        <end position="46"/>
    </location>
    <ligand>
        <name>ATP</name>
        <dbReference type="ChEBI" id="CHEBI:30616"/>
    </ligand>
</feature>
<dbReference type="Gene3D" id="3.90.320.10">
    <property type="match status" value="1"/>
</dbReference>
<keyword evidence="10" id="KW-0234">DNA repair</keyword>
<dbReference type="InterPro" id="IPR011335">
    <property type="entry name" value="Restrct_endonuc-II-like"/>
</dbReference>
<evidence type="ECO:0000256" key="5">
    <source>
        <dbReference type="ARBA" id="ARBA00022801"/>
    </source>
</evidence>
<evidence type="ECO:0000313" key="19">
    <source>
        <dbReference type="Proteomes" id="UP000178122"/>
    </source>
</evidence>
<evidence type="ECO:0000256" key="1">
    <source>
        <dbReference type="ARBA" id="ARBA00009922"/>
    </source>
</evidence>
<evidence type="ECO:0000256" key="4">
    <source>
        <dbReference type="ARBA" id="ARBA00022763"/>
    </source>
</evidence>